<sequence length="780" mass="87948">MSTSSSSGQLSATDSLIRRLEQLEVAVPRVEETKADLQVEYGFLQILVELATKAVYTYCFEGEISLDSFRSWVGIHWTRNKTLKVLSVRKVAQFGFVTEFASQQDRDAALAVEIATIRSCTAVHFSWAPECENVTFKLTETPYWLQLTGIPSWLRTSVPAIFNSVAPVLRILQATKDLLAPTVGALLLWDPSVAQPKQVTVDLAWPNRRKSRLAFPATFKVAEESLKASEHKTQNGNSEAIFSLHTWDDMPTLHRNRKQQVENRDQDSTGDSQEVSARVAAATLGANRHEHTQANFTEPAAEAVLQAERQNGTIEDTASAEHHQFSTGQATSSQLEQSAAFLQEHMSVDLPIQLTFPHSARKKLVSRRKRDSTPTRLLPVVRPAAEPLSETDRPSKKIRGFGIGQGQDIDPKFIWRSFTINGETLDIAGIHGPNEAVQRIDFWNTVRNTLPDLPFLFMGDFNNVEVNADSSSRVNHMSAEEFTAFFQLLHHLNTFDTRTIATVKIGPRWTRRETRNGVFTWARLDRIYSAFELFLADSITSVHHVAYQRSDHIPVSVLVQGAEPQGELEELAKTEELLQVNHERIVILSEQIAQLEAWRDFRWRTWSKERFLELGDTNSPYLLRKFRARNQKNLISVLNNDDGTRVTDETGIVRRVYSYYSNIFSAPDPVMSPTAPSDFLRVFQGRLTPQHALFMDSLPSHGEFTDVMLSSAKGKAPGIDGFNVDALQVVWDFVGPVYSTAMQYYWLNGTFPLGFMERVITLVPKGTAPEVITSWRPIIC</sequence>
<organism evidence="1 2">
    <name type="scientific">Riccia sorocarpa</name>
    <dbReference type="NCBI Taxonomy" id="122646"/>
    <lineage>
        <taxon>Eukaryota</taxon>
        <taxon>Viridiplantae</taxon>
        <taxon>Streptophyta</taxon>
        <taxon>Embryophyta</taxon>
        <taxon>Marchantiophyta</taxon>
        <taxon>Marchantiopsida</taxon>
        <taxon>Marchantiidae</taxon>
        <taxon>Marchantiales</taxon>
        <taxon>Ricciaceae</taxon>
        <taxon>Riccia</taxon>
    </lineage>
</organism>
<reference evidence="1 2" key="1">
    <citation type="submission" date="2024-09" db="EMBL/GenBank/DDBJ databases">
        <title>Chromosome-scale assembly of Riccia sorocarpa.</title>
        <authorList>
            <person name="Paukszto L."/>
        </authorList>
    </citation>
    <scope>NUCLEOTIDE SEQUENCE [LARGE SCALE GENOMIC DNA]</scope>
    <source>
        <strain evidence="1">LP-2024</strain>
        <tissue evidence="1">Aerial parts of the thallus</tissue>
    </source>
</reference>
<dbReference type="Proteomes" id="UP001633002">
    <property type="component" value="Unassembled WGS sequence"/>
</dbReference>
<dbReference type="EMBL" id="JBJQOH010000007">
    <property type="protein sequence ID" value="KAL3677860.1"/>
    <property type="molecule type" value="Genomic_DNA"/>
</dbReference>
<name>A0ABD3GIM2_9MARC</name>
<dbReference type="AlphaFoldDB" id="A0ABD3GIM2"/>
<dbReference type="Gene3D" id="3.60.10.10">
    <property type="entry name" value="Endonuclease/exonuclease/phosphatase"/>
    <property type="match status" value="1"/>
</dbReference>
<protein>
    <recommendedName>
        <fullName evidence="3">Endonuclease/exonuclease/phosphatase domain-containing protein</fullName>
    </recommendedName>
</protein>
<evidence type="ECO:0000313" key="2">
    <source>
        <dbReference type="Proteomes" id="UP001633002"/>
    </source>
</evidence>
<accession>A0ABD3GIM2</accession>
<evidence type="ECO:0000313" key="1">
    <source>
        <dbReference type="EMBL" id="KAL3677860.1"/>
    </source>
</evidence>
<proteinExistence type="predicted"/>
<evidence type="ECO:0008006" key="3">
    <source>
        <dbReference type="Google" id="ProtNLM"/>
    </source>
</evidence>
<dbReference type="SUPFAM" id="SSF56219">
    <property type="entry name" value="DNase I-like"/>
    <property type="match status" value="1"/>
</dbReference>
<keyword evidence="2" id="KW-1185">Reference proteome</keyword>
<gene>
    <name evidence="1" type="ORF">R1sor_020816</name>
</gene>
<dbReference type="InterPro" id="IPR036691">
    <property type="entry name" value="Endo/exonu/phosph_ase_sf"/>
</dbReference>
<comment type="caution">
    <text evidence="1">The sequence shown here is derived from an EMBL/GenBank/DDBJ whole genome shotgun (WGS) entry which is preliminary data.</text>
</comment>